<proteinExistence type="predicted"/>
<feature type="domain" description="Reverse transcriptase" evidence="1">
    <location>
        <begin position="34"/>
        <end position="138"/>
    </location>
</feature>
<keyword evidence="3" id="KW-1185">Reference proteome</keyword>
<dbReference type="PANTHER" id="PTHR33064">
    <property type="entry name" value="POL PROTEIN"/>
    <property type="match status" value="1"/>
</dbReference>
<dbReference type="Gene3D" id="3.30.70.270">
    <property type="match status" value="2"/>
</dbReference>
<dbReference type="InterPro" id="IPR043502">
    <property type="entry name" value="DNA/RNA_pol_sf"/>
</dbReference>
<dbReference type="Proteomes" id="UP000887159">
    <property type="component" value="Unassembled WGS sequence"/>
</dbReference>
<dbReference type="PANTHER" id="PTHR33064:SF29">
    <property type="entry name" value="PEPTIDASE A2 DOMAIN-CONTAINING PROTEIN-RELATED"/>
    <property type="match status" value="1"/>
</dbReference>
<evidence type="ECO:0000313" key="2">
    <source>
        <dbReference type="EMBL" id="GFY34510.1"/>
    </source>
</evidence>
<dbReference type="InterPro" id="IPR000477">
    <property type="entry name" value="RT_dom"/>
</dbReference>
<reference evidence="2" key="1">
    <citation type="submission" date="2020-08" db="EMBL/GenBank/DDBJ databases">
        <title>Multicomponent nature underlies the extraordinary mechanical properties of spider dragline silk.</title>
        <authorList>
            <person name="Kono N."/>
            <person name="Nakamura H."/>
            <person name="Mori M."/>
            <person name="Yoshida Y."/>
            <person name="Ohtoshi R."/>
            <person name="Malay A.D."/>
            <person name="Moran D.A.P."/>
            <person name="Tomita M."/>
            <person name="Numata K."/>
            <person name="Arakawa K."/>
        </authorList>
    </citation>
    <scope>NUCLEOTIDE SEQUENCE</scope>
</reference>
<dbReference type="InterPro" id="IPR051320">
    <property type="entry name" value="Viral_Replic_Matur_Polypro"/>
</dbReference>
<evidence type="ECO:0000313" key="3">
    <source>
        <dbReference type="Proteomes" id="UP000887159"/>
    </source>
</evidence>
<dbReference type="AlphaFoldDB" id="A0A8X6WGS3"/>
<dbReference type="CDD" id="cd01647">
    <property type="entry name" value="RT_LTR"/>
    <property type="match status" value="1"/>
</dbReference>
<accession>A0A8X6WGS3</accession>
<dbReference type="Pfam" id="PF00078">
    <property type="entry name" value="RVT_1"/>
    <property type="match status" value="1"/>
</dbReference>
<comment type="caution">
    <text evidence="2">The sequence shown here is derived from an EMBL/GenBank/DDBJ whole genome shotgun (WGS) entry which is preliminary data.</text>
</comment>
<name>A0A8X6WGS3_TRICX</name>
<protein>
    <submittedName>
        <fullName evidence="2">Retrovirus-related Pol polyprotein from transposon 297</fullName>
    </submittedName>
</protein>
<sequence length="209" mass="24069">MSPHQFGSNFINSDEEVRPSFRDRNSVNYMPLAIPMTEDNKNLTSFKTHRQQNRFKVISFGLKNASVTFQREMNKALSCNREFSRAYIDDIAIFSENWEEHLLHLDTLLTKLSELNFTMNLKKCAFGKTQIKYLGHIIGSGKHEPDPEKTAVINILPVPKTKKELRSVLGLCNYYREYIPKLAAWPGFARAFSFPHDASNYVCVCTHAM</sequence>
<dbReference type="FunFam" id="3.30.70.270:FF:000003">
    <property type="entry name" value="Transposon Ty3-G Gag-Pol polyprotein"/>
    <property type="match status" value="1"/>
</dbReference>
<gene>
    <name evidence="2" type="primary">pol</name>
    <name evidence="2" type="ORF">TNCV_2821961</name>
</gene>
<organism evidence="2 3">
    <name type="scientific">Trichonephila clavipes</name>
    <name type="common">Golden silk orbweaver</name>
    <name type="synonym">Nephila clavipes</name>
    <dbReference type="NCBI Taxonomy" id="2585209"/>
    <lineage>
        <taxon>Eukaryota</taxon>
        <taxon>Metazoa</taxon>
        <taxon>Ecdysozoa</taxon>
        <taxon>Arthropoda</taxon>
        <taxon>Chelicerata</taxon>
        <taxon>Arachnida</taxon>
        <taxon>Araneae</taxon>
        <taxon>Araneomorphae</taxon>
        <taxon>Entelegynae</taxon>
        <taxon>Araneoidea</taxon>
        <taxon>Nephilidae</taxon>
        <taxon>Trichonephila</taxon>
    </lineage>
</organism>
<dbReference type="Gene3D" id="3.10.10.10">
    <property type="entry name" value="HIV Type 1 Reverse Transcriptase, subunit A, domain 1"/>
    <property type="match status" value="1"/>
</dbReference>
<dbReference type="InterPro" id="IPR043128">
    <property type="entry name" value="Rev_trsase/Diguanyl_cyclase"/>
</dbReference>
<dbReference type="GO" id="GO:0071897">
    <property type="term" value="P:DNA biosynthetic process"/>
    <property type="evidence" value="ECO:0007669"/>
    <property type="project" value="UniProtKB-ARBA"/>
</dbReference>
<dbReference type="SUPFAM" id="SSF56672">
    <property type="entry name" value="DNA/RNA polymerases"/>
    <property type="match status" value="1"/>
</dbReference>
<evidence type="ECO:0000259" key="1">
    <source>
        <dbReference type="Pfam" id="PF00078"/>
    </source>
</evidence>
<dbReference type="EMBL" id="BMAU01021424">
    <property type="protein sequence ID" value="GFY34510.1"/>
    <property type="molecule type" value="Genomic_DNA"/>
</dbReference>